<keyword evidence="6 9" id="KW-1133">Transmembrane helix</keyword>
<proteinExistence type="inferred from homology"/>
<keyword evidence="5 9" id="KW-0653">Protein transport</keyword>
<dbReference type="EMBL" id="BMQK01000003">
    <property type="protein sequence ID" value="GGQ50290.1"/>
    <property type="molecule type" value="Genomic_DNA"/>
</dbReference>
<comment type="caution">
    <text evidence="11">The sequence shown here is derived from an EMBL/GenBank/DDBJ whole genome shotgun (WGS) entry which is preliminary data.</text>
</comment>
<organism evidence="11 12">
    <name type="scientific">Streptomyces ruber</name>
    <dbReference type="NCBI Taxonomy" id="83378"/>
    <lineage>
        <taxon>Bacteria</taxon>
        <taxon>Bacillati</taxon>
        <taxon>Actinomycetota</taxon>
        <taxon>Actinomycetes</taxon>
        <taxon>Kitasatosporales</taxon>
        <taxon>Streptomycetaceae</taxon>
        <taxon>Streptomyces</taxon>
    </lineage>
</organism>
<evidence type="ECO:0000256" key="2">
    <source>
        <dbReference type="ARBA" id="ARBA00022448"/>
    </source>
</evidence>
<evidence type="ECO:0000256" key="9">
    <source>
        <dbReference type="HAMAP-Rule" id="MF_00236"/>
    </source>
</evidence>
<comment type="subunit">
    <text evidence="9">The Tat system comprises two distinct complexes: a TatABC complex, containing multiple copies of TatA, TatB and TatC subunits, and a separate TatA complex, containing only TatA subunits. Substrates initially bind to the TatABC complex, which probably triggers association of the separate TatA complex to form the active translocon.</text>
</comment>
<dbReference type="Pfam" id="PF02416">
    <property type="entry name" value="TatA_B_E"/>
    <property type="match status" value="1"/>
</dbReference>
<evidence type="ECO:0000256" key="8">
    <source>
        <dbReference type="ARBA" id="ARBA00023136"/>
    </source>
</evidence>
<name>A0A918BA78_9ACTN</name>
<evidence type="ECO:0000313" key="12">
    <source>
        <dbReference type="Proteomes" id="UP000620156"/>
    </source>
</evidence>
<evidence type="ECO:0000256" key="3">
    <source>
        <dbReference type="ARBA" id="ARBA00022475"/>
    </source>
</evidence>
<dbReference type="PANTHER" id="PTHR42982:SF8">
    <property type="entry name" value="SEC-INDEPENDENT PROTEIN TRANSLOCASE PROTEIN TATA"/>
    <property type="match status" value="1"/>
</dbReference>
<protein>
    <recommendedName>
        <fullName evidence="9">Sec-independent protein translocase protein TatA</fullName>
    </recommendedName>
</protein>
<keyword evidence="2 9" id="KW-0813">Transport</keyword>
<evidence type="ECO:0000256" key="6">
    <source>
        <dbReference type="ARBA" id="ARBA00022989"/>
    </source>
</evidence>
<feature type="compositionally biased region" description="Low complexity" evidence="10">
    <location>
        <begin position="49"/>
        <end position="60"/>
    </location>
</feature>
<evidence type="ECO:0000256" key="10">
    <source>
        <dbReference type="SAM" id="MobiDB-lite"/>
    </source>
</evidence>
<keyword evidence="12" id="KW-1185">Reference proteome</keyword>
<dbReference type="InterPro" id="IPR003369">
    <property type="entry name" value="TatA/B/E"/>
</dbReference>
<dbReference type="Proteomes" id="UP000620156">
    <property type="component" value="Unassembled WGS sequence"/>
</dbReference>
<keyword evidence="3 9" id="KW-1003">Cell membrane</keyword>
<dbReference type="AlphaFoldDB" id="A0A918BA78"/>
<comment type="similarity">
    <text evidence="9">Belongs to the TatA/E family.</text>
</comment>
<evidence type="ECO:0000256" key="5">
    <source>
        <dbReference type="ARBA" id="ARBA00022927"/>
    </source>
</evidence>
<evidence type="ECO:0000313" key="11">
    <source>
        <dbReference type="EMBL" id="GGQ50290.1"/>
    </source>
</evidence>
<dbReference type="Gene3D" id="1.20.5.3310">
    <property type="match status" value="1"/>
</dbReference>
<dbReference type="HAMAP" id="MF_00236">
    <property type="entry name" value="TatA_E"/>
    <property type="match status" value="1"/>
</dbReference>
<dbReference type="GO" id="GO:0033281">
    <property type="term" value="C:TAT protein transport complex"/>
    <property type="evidence" value="ECO:0007669"/>
    <property type="project" value="UniProtKB-UniRule"/>
</dbReference>
<dbReference type="GO" id="GO:0008320">
    <property type="term" value="F:protein transmembrane transporter activity"/>
    <property type="evidence" value="ECO:0007669"/>
    <property type="project" value="UniProtKB-UniRule"/>
</dbReference>
<evidence type="ECO:0000256" key="7">
    <source>
        <dbReference type="ARBA" id="ARBA00023010"/>
    </source>
</evidence>
<comment type="function">
    <text evidence="9">Part of the twin-arginine translocation (Tat) system that transports large folded proteins containing a characteristic twin-arginine motif in their signal peptide across membranes. TatA could form the protein-conducting channel of the Tat system.</text>
</comment>
<feature type="region of interest" description="Disordered" evidence="10">
    <location>
        <begin position="45"/>
        <end position="110"/>
    </location>
</feature>
<dbReference type="PANTHER" id="PTHR42982">
    <property type="entry name" value="SEC-INDEPENDENT PROTEIN TRANSLOCASE PROTEIN TATA"/>
    <property type="match status" value="1"/>
</dbReference>
<keyword evidence="8 9" id="KW-0472">Membrane</keyword>
<sequence>MFGLSELAVVLIVVILLVGAKRLPDLARSAGKSARILKAEARAMKREQAAAPAPYAQDAQPAPPAATAPRIVEGTVVPPGTGPVHGTTAAQPARGPERPHGSDGHRDGHR</sequence>
<dbReference type="InterPro" id="IPR006312">
    <property type="entry name" value="TatA/E"/>
</dbReference>
<reference evidence="11" key="1">
    <citation type="journal article" date="2014" name="Int. J. Syst. Evol. Microbiol.">
        <title>Complete genome sequence of Corynebacterium casei LMG S-19264T (=DSM 44701T), isolated from a smear-ripened cheese.</title>
        <authorList>
            <consortium name="US DOE Joint Genome Institute (JGI-PGF)"/>
            <person name="Walter F."/>
            <person name="Albersmeier A."/>
            <person name="Kalinowski J."/>
            <person name="Ruckert C."/>
        </authorList>
    </citation>
    <scope>NUCLEOTIDE SEQUENCE</scope>
    <source>
        <strain evidence="11">JCM 3131</strain>
    </source>
</reference>
<evidence type="ECO:0000256" key="4">
    <source>
        <dbReference type="ARBA" id="ARBA00022692"/>
    </source>
</evidence>
<dbReference type="GO" id="GO:0043953">
    <property type="term" value="P:protein transport by the Tat complex"/>
    <property type="evidence" value="ECO:0007669"/>
    <property type="project" value="UniProtKB-UniRule"/>
</dbReference>
<feature type="compositionally biased region" description="Basic and acidic residues" evidence="10">
    <location>
        <begin position="95"/>
        <end position="110"/>
    </location>
</feature>
<keyword evidence="4 9" id="KW-0812">Transmembrane</keyword>
<evidence type="ECO:0000256" key="1">
    <source>
        <dbReference type="ARBA" id="ARBA00004162"/>
    </source>
</evidence>
<gene>
    <name evidence="9" type="primary">tatA</name>
    <name evidence="11" type="ORF">GCM10010145_19060</name>
</gene>
<dbReference type="RefSeq" id="WP_189216257.1">
    <property type="nucleotide sequence ID" value="NZ_BMQK01000003.1"/>
</dbReference>
<keyword evidence="7 9" id="KW-0811">Translocation</keyword>
<dbReference type="NCBIfam" id="NF001854">
    <property type="entry name" value="PRK00575.1"/>
    <property type="match status" value="1"/>
</dbReference>
<comment type="subcellular location">
    <subcellularLocation>
        <location evidence="1 9">Cell membrane</location>
        <topology evidence="1 9">Single-pass membrane protein</topology>
    </subcellularLocation>
</comment>
<reference evidence="11" key="2">
    <citation type="submission" date="2020-09" db="EMBL/GenBank/DDBJ databases">
        <authorList>
            <person name="Sun Q."/>
            <person name="Ohkuma M."/>
        </authorList>
    </citation>
    <scope>NUCLEOTIDE SEQUENCE</scope>
    <source>
        <strain evidence="11">JCM 3131</strain>
    </source>
</reference>
<accession>A0A918BA78</accession>